<organism evidence="2 3">
    <name type="scientific">Oryza meyeriana var. granulata</name>
    <dbReference type="NCBI Taxonomy" id="110450"/>
    <lineage>
        <taxon>Eukaryota</taxon>
        <taxon>Viridiplantae</taxon>
        <taxon>Streptophyta</taxon>
        <taxon>Embryophyta</taxon>
        <taxon>Tracheophyta</taxon>
        <taxon>Spermatophyta</taxon>
        <taxon>Magnoliopsida</taxon>
        <taxon>Liliopsida</taxon>
        <taxon>Poales</taxon>
        <taxon>Poaceae</taxon>
        <taxon>BOP clade</taxon>
        <taxon>Oryzoideae</taxon>
        <taxon>Oryzeae</taxon>
        <taxon>Oryzinae</taxon>
        <taxon>Oryza</taxon>
        <taxon>Oryza meyeriana</taxon>
    </lineage>
</organism>
<evidence type="ECO:0000256" key="1">
    <source>
        <dbReference type="SAM" id="MobiDB-lite"/>
    </source>
</evidence>
<comment type="caution">
    <text evidence="2">The sequence shown here is derived from an EMBL/GenBank/DDBJ whole genome shotgun (WGS) entry which is preliminary data.</text>
</comment>
<keyword evidence="3" id="KW-1185">Reference proteome</keyword>
<feature type="region of interest" description="Disordered" evidence="1">
    <location>
        <begin position="29"/>
        <end position="53"/>
    </location>
</feature>
<name>A0A6G1F8U4_9ORYZ</name>
<dbReference type="EMBL" id="SPHZ02000001">
    <property type="protein sequence ID" value="KAF0933281.1"/>
    <property type="molecule type" value="Genomic_DNA"/>
</dbReference>
<protein>
    <submittedName>
        <fullName evidence="2">Uncharacterized protein</fullName>
    </submittedName>
</protein>
<evidence type="ECO:0000313" key="3">
    <source>
        <dbReference type="Proteomes" id="UP000479710"/>
    </source>
</evidence>
<dbReference type="AlphaFoldDB" id="A0A6G1F8U4"/>
<evidence type="ECO:0000313" key="2">
    <source>
        <dbReference type="EMBL" id="KAF0933281.1"/>
    </source>
</evidence>
<reference evidence="2 3" key="1">
    <citation type="submission" date="2019-11" db="EMBL/GenBank/DDBJ databases">
        <title>Whole genome sequence of Oryza granulata.</title>
        <authorList>
            <person name="Li W."/>
        </authorList>
    </citation>
    <scope>NUCLEOTIDE SEQUENCE [LARGE SCALE GENOMIC DNA]</scope>
    <source>
        <strain evidence="3">cv. Menghai</strain>
        <tissue evidence="2">Leaf</tissue>
    </source>
</reference>
<sequence length="53" mass="4969">DGSAPAAVGVEEGCAEALLDAAEAVVRSRRPGAARDGAGSGGDTSEVAQATAA</sequence>
<feature type="non-terminal residue" evidence="2">
    <location>
        <position position="1"/>
    </location>
</feature>
<gene>
    <name evidence="2" type="ORF">E2562_017070</name>
</gene>
<accession>A0A6G1F8U4</accession>
<proteinExistence type="predicted"/>
<dbReference type="Proteomes" id="UP000479710">
    <property type="component" value="Unassembled WGS sequence"/>
</dbReference>